<name>A0AAD5LN43_9CRUS</name>
<keyword evidence="3" id="KW-1185">Reference proteome</keyword>
<dbReference type="AlphaFoldDB" id="A0AAD5LN43"/>
<reference evidence="2 3" key="1">
    <citation type="submission" date="2022-05" db="EMBL/GenBank/DDBJ databases">
        <title>A multi-omics perspective on studying reproductive biology in Daphnia sinensis.</title>
        <authorList>
            <person name="Jia J."/>
        </authorList>
    </citation>
    <scope>NUCLEOTIDE SEQUENCE [LARGE SCALE GENOMIC DNA]</scope>
    <source>
        <strain evidence="2 3">WSL</strain>
    </source>
</reference>
<evidence type="ECO:0000256" key="1">
    <source>
        <dbReference type="SAM" id="MobiDB-lite"/>
    </source>
</evidence>
<protein>
    <submittedName>
        <fullName evidence="2">Uncharacterized protein</fullName>
    </submittedName>
</protein>
<gene>
    <name evidence="2" type="ORF">GHT06_011822</name>
</gene>
<evidence type="ECO:0000313" key="3">
    <source>
        <dbReference type="Proteomes" id="UP000820818"/>
    </source>
</evidence>
<organism evidence="2 3">
    <name type="scientific">Daphnia sinensis</name>
    <dbReference type="NCBI Taxonomy" id="1820382"/>
    <lineage>
        <taxon>Eukaryota</taxon>
        <taxon>Metazoa</taxon>
        <taxon>Ecdysozoa</taxon>
        <taxon>Arthropoda</taxon>
        <taxon>Crustacea</taxon>
        <taxon>Branchiopoda</taxon>
        <taxon>Diplostraca</taxon>
        <taxon>Cladocera</taxon>
        <taxon>Anomopoda</taxon>
        <taxon>Daphniidae</taxon>
        <taxon>Daphnia</taxon>
        <taxon>Daphnia similis group</taxon>
    </lineage>
</organism>
<feature type="region of interest" description="Disordered" evidence="1">
    <location>
        <begin position="16"/>
        <end position="41"/>
    </location>
</feature>
<comment type="caution">
    <text evidence="2">The sequence shown here is derived from an EMBL/GenBank/DDBJ whole genome shotgun (WGS) entry which is preliminary data.</text>
</comment>
<dbReference type="Proteomes" id="UP000820818">
    <property type="component" value="Linkage Group LG3"/>
</dbReference>
<proteinExistence type="predicted"/>
<evidence type="ECO:0000313" key="2">
    <source>
        <dbReference type="EMBL" id="KAI9560868.1"/>
    </source>
</evidence>
<dbReference type="EMBL" id="WJBH02000003">
    <property type="protein sequence ID" value="KAI9560868.1"/>
    <property type="molecule type" value="Genomic_DNA"/>
</dbReference>
<sequence>MGVCALCDAKRRVNSAPYGASGGARDGARSRLTADDSTQSRCNNTEDYISRIPCSTAAGENAIVYVHKEITYENRRYESDVTGVNAVIIRVPPTVPNETRKAELLPAINMRNAIHVT</sequence>
<accession>A0AAD5LN43</accession>